<dbReference type="AlphaFoldDB" id="A0A1B6E8X3"/>
<dbReference type="InterPro" id="IPR011032">
    <property type="entry name" value="GroES-like_sf"/>
</dbReference>
<sequence>MKTTNSIFMKYESSGCSPSFVLSKEELLPDLDKFGVLVEIKACGLSLPLCDGINLCGVIRRVGRNRLPAGQDISGVVRGIGSDVITFKVGDEVTGIIPIDYEQSGCAGYVVVQEFDLAIKHNNVTFVDAAGCIGECVRSYLALHYLGHLVSGDTVLVINGASAFGSICIQLAHHWGAKVMTTCTTSDEKLYLQTLGQKIAHVIDMGDKSMLRATCMKATSNLGVNLVIDQRKSFCPQSFRNISDIDSNINKDEDFSSPSSHDIISCLAVGSHWITTNANLQLDPPHSRQLSMRCASIGFLFEQAWLLGSTQQGKYQHILMDVVEKLSTRTIRPNIHHTIGPDALLEAWQELGEVTVGKVVLTN</sequence>
<dbReference type="CDD" id="cd05195">
    <property type="entry name" value="enoyl_red"/>
    <property type="match status" value="1"/>
</dbReference>
<dbReference type="PANTHER" id="PTHR44461">
    <property type="entry name" value="QUINONE OXIDOREDUCTASE-LIKE PROTEIN 1"/>
    <property type="match status" value="1"/>
</dbReference>
<reference evidence="2" key="1">
    <citation type="submission" date="2015-12" db="EMBL/GenBank/DDBJ databases">
        <title>De novo transcriptome assembly of four potential Pierce s Disease insect vectors from Arizona vineyards.</title>
        <authorList>
            <person name="Tassone E.E."/>
        </authorList>
    </citation>
    <scope>NUCLEOTIDE SEQUENCE</scope>
</reference>
<feature type="domain" description="Enoyl reductase (ER)" evidence="1">
    <location>
        <begin position="15"/>
        <end position="361"/>
    </location>
</feature>
<gene>
    <name evidence="2" type="ORF">g.540</name>
</gene>
<dbReference type="Gene3D" id="3.90.180.10">
    <property type="entry name" value="Medium-chain alcohol dehydrogenases, catalytic domain"/>
    <property type="match status" value="1"/>
</dbReference>
<protein>
    <recommendedName>
        <fullName evidence="1">Enoyl reductase (ER) domain-containing protein</fullName>
    </recommendedName>
</protein>
<dbReference type="SUPFAM" id="SSF50129">
    <property type="entry name" value="GroES-like"/>
    <property type="match status" value="1"/>
</dbReference>
<dbReference type="SUPFAM" id="SSF51735">
    <property type="entry name" value="NAD(P)-binding Rossmann-fold domains"/>
    <property type="match status" value="1"/>
</dbReference>
<evidence type="ECO:0000313" key="2">
    <source>
        <dbReference type="EMBL" id="JAS34380.1"/>
    </source>
</evidence>
<dbReference type="EMBL" id="GEDC01002918">
    <property type="protein sequence ID" value="JAS34380.1"/>
    <property type="molecule type" value="Transcribed_RNA"/>
</dbReference>
<dbReference type="Gene3D" id="3.40.50.720">
    <property type="entry name" value="NAD(P)-binding Rossmann-like Domain"/>
    <property type="match status" value="1"/>
</dbReference>
<proteinExistence type="predicted"/>
<accession>A0A1B6E8X3</accession>
<dbReference type="InterPro" id="IPR020843">
    <property type="entry name" value="ER"/>
</dbReference>
<dbReference type="InterPro" id="IPR042633">
    <property type="entry name" value="CRYZL1"/>
</dbReference>
<dbReference type="SMART" id="SM00829">
    <property type="entry name" value="PKS_ER"/>
    <property type="match status" value="1"/>
</dbReference>
<dbReference type="PANTHER" id="PTHR44461:SF1">
    <property type="entry name" value="QUINONE OXIDOREDUCTASE-LIKE PROTEIN 1"/>
    <property type="match status" value="1"/>
</dbReference>
<dbReference type="GO" id="GO:0016491">
    <property type="term" value="F:oxidoreductase activity"/>
    <property type="evidence" value="ECO:0007669"/>
    <property type="project" value="InterPro"/>
</dbReference>
<name>A0A1B6E8X3_9HEMI</name>
<evidence type="ECO:0000259" key="1">
    <source>
        <dbReference type="SMART" id="SM00829"/>
    </source>
</evidence>
<organism evidence="2">
    <name type="scientific">Clastoptera arizonana</name>
    <name type="common">Arizona spittle bug</name>
    <dbReference type="NCBI Taxonomy" id="38151"/>
    <lineage>
        <taxon>Eukaryota</taxon>
        <taxon>Metazoa</taxon>
        <taxon>Ecdysozoa</taxon>
        <taxon>Arthropoda</taxon>
        <taxon>Hexapoda</taxon>
        <taxon>Insecta</taxon>
        <taxon>Pterygota</taxon>
        <taxon>Neoptera</taxon>
        <taxon>Paraneoptera</taxon>
        <taxon>Hemiptera</taxon>
        <taxon>Auchenorrhyncha</taxon>
        <taxon>Cercopoidea</taxon>
        <taxon>Clastopteridae</taxon>
        <taxon>Clastoptera</taxon>
    </lineage>
</organism>
<dbReference type="InterPro" id="IPR036291">
    <property type="entry name" value="NAD(P)-bd_dom_sf"/>
</dbReference>